<proteinExistence type="inferred from homology"/>
<dbReference type="SUPFAM" id="SSF55653">
    <property type="entry name" value="Ribosomal protein L9 C-domain"/>
    <property type="match status" value="1"/>
</dbReference>
<sequence>MQVILLERIAKLGQIGDEVTVKDGFARNYLLPTGRALRANDANRARFEAERAEIEARNAERKSAAEKVAEGLNGKTFIVVRSAGETGQLYGSVSTRDIAEILTTEGFEVSRNQVDLKNPIKAIGLHEVEIVLHPEVETKVVLNVARSTDEAERQAAGEDLTSAEAIYGIDEDAQLQTFEESEDLFEEDASTAEDAAEEGNGEEEDAS</sequence>
<keyword evidence="2 7" id="KW-0699">rRNA-binding</keyword>
<dbReference type="KEGG" id="orm:HTY61_08190"/>
<feature type="region of interest" description="Disordered" evidence="9">
    <location>
        <begin position="181"/>
        <end position="207"/>
    </location>
</feature>
<dbReference type="EMBL" id="CP054836">
    <property type="protein sequence ID" value="QKV18432.1"/>
    <property type="molecule type" value="Genomic_DNA"/>
</dbReference>
<evidence type="ECO:0000256" key="2">
    <source>
        <dbReference type="ARBA" id="ARBA00022730"/>
    </source>
</evidence>
<keyword evidence="4 7" id="KW-0689">Ribosomal protein</keyword>
<protein>
    <recommendedName>
        <fullName evidence="6 7">Large ribosomal subunit protein bL9</fullName>
    </recommendedName>
</protein>
<evidence type="ECO:0000256" key="8">
    <source>
        <dbReference type="SAM" id="Coils"/>
    </source>
</evidence>
<gene>
    <name evidence="7 11" type="primary">rplI</name>
    <name evidence="11" type="ORF">HTY61_08190</name>
</gene>
<dbReference type="AlphaFoldDB" id="A0A6N1VGL9"/>
<dbReference type="GO" id="GO:1990904">
    <property type="term" value="C:ribonucleoprotein complex"/>
    <property type="evidence" value="ECO:0007669"/>
    <property type="project" value="UniProtKB-KW"/>
</dbReference>
<evidence type="ECO:0000256" key="3">
    <source>
        <dbReference type="ARBA" id="ARBA00022884"/>
    </source>
</evidence>
<evidence type="ECO:0000256" key="5">
    <source>
        <dbReference type="ARBA" id="ARBA00023274"/>
    </source>
</evidence>
<feature type="domain" description="Ribosomal protein L9" evidence="10">
    <location>
        <begin position="13"/>
        <end position="40"/>
    </location>
</feature>
<dbReference type="Gene3D" id="3.40.5.10">
    <property type="entry name" value="Ribosomal protein L9, N-terminal domain"/>
    <property type="match status" value="1"/>
</dbReference>
<dbReference type="SUPFAM" id="SSF55658">
    <property type="entry name" value="L9 N-domain-like"/>
    <property type="match status" value="1"/>
</dbReference>
<dbReference type="InterPro" id="IPR020594">
    <property type="entry name" value="Ribosomal_bL9_bac/chp"/>
</dbReference>
<evidence type="ECO:0000256" key="7">
    <source>
        <dbReference type="HAMAP-Rule" id="MF_00503"/>
    </source>
</evidence>
<dbReference type="Gene3D" id="3.10.430.100">
    <property type="entry name" value="Ribosomal protein L9, C-terminal domain"/>
    <property type="match status" value="1"/>
</dbReference>
<dbReference type="HAMAP" id="MF_00503">
    <property type="entry name" value="Ribosomal_bL9"/>
    <property type="match status" value="1"/>
</dbReference>
<evidence type="ECO:0000256" key="4">
    <source>
        <dbReference type="ARBA" id="ARBA00022980"/>
    </source>
</evidence>
<dbReference type="RefSeq" id="WP_175276325.1">
    <property type="nucleotide sequence ID" value="NZ_CP054836.1"/>
</dbReference>
<evidence type="ECO:0000259" key="10">
    <source>
        <dbReference type="PROSITE" id="PS00651"/>
    </source>
</evidence>
<dbReference type="Pfam" id="PF01281">
    <property type="entry name" value="Ribosomal_L9_N"/>
    <property type="match status" value="1"/>
</dbReference>
<dbReference type="InterPro" id="IPR020070">
    <property type="entry name" value="Ribosomal_bL9_N"/>
</dbReference>
<dbReference type="PANTHER" id="PTHR21368">
    <property type="entry name" value="50S RIBOSOMAL PROTEIN L9"/>
    <property type="match status" value="1"/>
</dbReference>
<organism evidence="11 12">
    <name type="scientific">Oricola thermophila</name>
    <dbReference type="NCBI Taxonomy" id="2742145"/>
    <lineage>
        <taxon>Bacteria</taxon>
        <taxon>Pseudomonadati</taxon>
        <taxon>Pseudomonadota</taxon>
        <taxon>Alphaproteobacteria</taxon>
        <taxon>Hyphomicrobiales</taxon>
        <taxon>Ahrensiaceae</taxon>
        <taxon>Oricola</taxon>
    </lineage>
</organism>
<evidence type="ECO:0000256" key="6">
    <source>
        <dbReference type="ARBA" id="ARBA00035292"/>
    </source>
</evidence>
<comment type="function">
    <text evidence="7">Binds to the 23S rRNA.</text>
</comment>
<keyword evidence="5 7" id="KW-0687">Ribonucleoprotein</keyword>
<dbReference type="GO" id="GO:0019843">
    <property type="term" value="F:rRNA binding"/>
    <property type="evidence" value="ECO:0007669"/>
    <property type="project" value="UniProtKB-UniRule"/>
</dbReference>
<dbReference type="Pfam" id="PF03948">
    <property type="entry name" value="Ribosomal_L9_C"/>
    <property type="match status" value="1"/>
</dbReference>
<dbReference type="Proteomes" id="UP000509367">
    <property type="component" value="Chromosome"/>
</dbReference>
<feature type="coiled-coil region" evidence="8">
    <location>
        <begin position="42"/>
        <end position="69"/>
    </location>
</feature>
<keyword evidence="3 7" id="KW-0694">RNA-binding</keyword>
<dbReference type="InterPro" id="IPR036791">
    <property type="entry name" value="Ribosomal_bL9_C_sf"/>
</dbReference>
<dbReference type="GO" id="GO:0006412">
    <property type="term" value="P:translation"/>
    <property type="evidence" value="ECO:0007669"/>
    <property type="project" value="UniProtKB-UniRule"/>
</dbReference>
<name>A0A6N1VGL9_9HYPH</name>
<dbReference type="PROSITE" id="PS00651">
    <property type="entry name" value="RIBOSOMAL_L9"/>
    <property type="match status" value="1"/>
</dbReference>
<evidence type="ECO:0000256" key="1">
    <source>
        <dbReference type="ARBA" id="ARBA00010605"/>
    </source>
</evidence>
<dbReference type="InterPro" id="IPR020069">
    <property type="entry name" value="Ribosomal_bL9_C"/>
</dbReference>
<accession>A0A6N1VGL9</accession>
<evidence type="ECO:0000313" key="12">
    <source>
        <dbReference type="Proteomes" id="UP000509367"/>
    </source>
</evidence>
<comment type="similarity">
    <text evidence="1 7">Belongs to the bacterial ribosomal protein bL9 family.</text>
</comment>
<dbReference type="InterPro" id="IPR009027">
    <property type="entry name" value="Ribosomal_bL9/RNase_H1_N"/>
</dbReference>
<keyword evidence="12" id="KW-1185">Reference proteome</keyword>
<dbReference type="GO" id="GO:0003735">
    <property type="term" value="F:structural constituent of ribosome"/>
    <property type="evidence" value="ECO:0007669"/>
    <property type="project" value="InterPro"/>
</dbReference>
<dbReference type="NCBIfam" id="TIGR00158">
    <property type="entry name" value="L9"/>
    <property type="match status" value="1"/>
</dbReference>
<evidence type="ECO:0000313" key="11">
    <source>
        <dbReference type="EMBL" id="QKV18432.1"/>
    </source>
</evidence>
<dbReference type="InterPro" id="IPR036935">
    <property type="entry name" value="Ribosomal_bL9_N_sf"/>
</dbReference>
<reference evidence="11 12" key="1">
    <citation type="submission" date="2020-06" db="EMBL/GenBank/DDBJ databases">
        <title>Oricola thermophila sp. nov. isolated from a tidal sediments.</title>
        <authorList>
            <person name="Kwon K.K."/>
            <person name="Yang S.-H."/>
            <person name="Park M.-J."/>
        </authorList>
    </citation>
    <scope>NUCLEOTIDE SEQUENCE [LARGE SCALE GENOMIC DNA]</scope>
    <source>
        <strain evidence="11 12">MEBiC13590</strain>
    </source>
</reference>
<evidence type="ECO:0000256" key="9">
    <source>
        <dbReference type="SAM" id="MobiDB-lite"/>
    </source>
</evidence>
<dbReference type="InterPro" id="IPR000244">
    <property type="entry name" value="Ribosomal_bL9"/>
</dbReference>
<keyword evidence="8" id="KW-0175">Coiled coil</keyword>
<dbReference type="GO" id="GO:0005840">
    <property type="term" value="C:ribosome"/>
    <property type="evidence" value="ECO:0007669"/>
    <property type="project" value="UniProtKB-KW"/>
</dbReference>